<dbReference type="SUPFAM" id="SSF46689">
    <property type="entry name" value="Homeodomain-like"/>
    <property type="match status" value="1"/>
</dbReference>
<dbReference type="InterPro" id="IPR007367">
    <property type="entry name" value="DUF433"/>
</dbReference>
<evidence type="ECO:0000313" key="2">
    <source>
        <dbReference type="Proteomes" id="UP000075260"/>
    </source>
</evidence>
<dbReference type="InterPro" id="IPR036388">
    <property type="entry name" value="WH-like_DNA-bd_sf"/>
</dbReference>
<sequence length="78" mass="8598">MHDMDRITSDPEVMLGKPVIRGTRITVEHVLEELAGGMTFDDLLAAHPQITREDLSAAVAFAVDAVRLERLRTLRAAS</sequence>
<dbReference type="Gene3D" id="1.10.10.10">
    <property type="entry name" value="Winged helix-like DNA-binding domain superfamily/Winged helix DNA-binding domain"/>
    <property type="match status" value="1"/>
</dbReference>
<dbReference type="AlphaFoldDB" id="A0A150QQY7"/>
<protein>
    <recommendedName>
        <fullName evidence="3">Antitoxin</fullName>
    </recommendedName>
</protein>
<name>A0A150QQY7_SORCE</name>
<gene>
    <name evidence="1" type="ORF">BE15_16050</name>
</gene>
<accession>A0A150QQY7</accession>
<reference evidence="1 2" key="1">
    <citation type="submission" date="2014-02" db="EMBL/GenBank/DDBJ databases">
        <title>The small core and large imbalanced accessory genome model reveals a collaborative survival strategy of Sorangium cellulosum strains in nature.</title>
        <authorList>
            <person name="Han K."/>
            <person name="Peng R."/>
            <person name="Blom J."/>
            <person name="Li Y.-Z."/>
        </authorList>
    </citation>
    <scope>NUCLEOTIDE SEQUENCE [LARGE SCALE GENOMIC DNA]</scope>
    <source>
        <strain evidence="1 2">So0008-312</strain>
    </source>
</reference>
<dbReference type="Proteomes" id="UP000075260">
    <property type="component" value="Unassembled WGS sequence"/>
</dbReference>
<evidence type="ECO:0000313" key="1">
    <source>
        <dbReference type="EMBL" id="KYF70403.1"/>
    </source>
</evidence>
<dbReference type="InterPro" id="IPR009057">
    <property type="entry name" value="Homeodomain-like_sf"/>
</dbReference>
<comment type="caution">
    <text evidence="1">The sequence shown here is derived from an EMBL/GenBank/DDBJ whole genome shotgun (WGS) entry which is preliminary data.</text>
</comment>
<dbReference type="Pfam" id="PF04255">
    <property type="entry name" value="DUF433"/>
    <property type="match status" value="1"/>
</dbReference>
<dbReference type="EMBL" id="JEMA01000400">
    <property type="protein sequence ID" value="KYF70403.1"/>
    <property type="molecule type" value="Genomic_DNA"/>
</dbReference>
<organism evidence="1 2">
    <name type="scientific">Sorangium cellulosum</name>
    <name type="common">Polyangium cellulosum</name>
    <dbReference type="NCBI Taxonomy" id="56"/>
    <lineage>
        <taxon>Bacteria</taxon>
        <taxon>Pseudomonadati</taxon>
        <taxon>Myxococcota</taxon>
        <taxon>Polyangia</taxon>
        <taxon>Polyangiales</taxon>
        <taxon>Polyangiaceae</taxon>
        <taxon>Sorangium</taxon>
    </lineage>
</organism>
<dbReference type="PANTHER" id="PTHR34849">
    <property type="entry name" value="SSL5025 PROTEIN"/>
    <property type="match status" value="1"/>
</dbReference>
<dbReference type="PANTHER" id="PTHR34849:SF3">
    <property type="entry name" value="SSR2962 PROTEIN"/>
    <property type="match status" value="1"/>
</dbReference>
<dbReference type="RefSeq" id="WP_061607629.1">
    <property type="nucleotide sequence ID" value="NZ_JEMA01000400.1"/>
</dbReference>
<proteinExistence type="predicted"/>
<evidence type="ECO:0008006" key="3">
    <source>
        <dbReference type="Google" id="ProtNLM"/>
    </source>
</evidence>